<gene>
    <name evidence="4" type="ORF">M427DRAFT_73430</name>
</gene>
<organism evidence="4 5">
    <name type="scientific">Gonapodya prolifera (strain JEL478)</name>
    <name type="common">Monoblepharis prolifera</name>
    <dbReference type="NCBI Taxonomy" id="1344416"/>
    <lineage>
        <taxon>Eukaryota</taxon>
        <taxon>Fungi</taxon>
        <taxon>Fungi incertae sedis</taxon>
        <taxon>Chytridiomycota</taxon>
        <taxon>Chytridiomycota incertae sedis</taxon>
        <taxon>Monoblepharidomycetes</taxon>
        <taxon>Monoblepharidales</taxon>
        <taxon>Gonapodyaceae</taxon>
        <taxon>Gonapodya</taxon>
    </lineage>
</organism>
<dbReference type="InterPro" id="IPR008978">
    <property type="entry name" value="HSP20-like_chaperone"/>
</dbReference>
<dbReference type="AlphaFoldDB" id="A0A139A2V7"/>
<dbReference type="GO" id="GO:0005654">
    <property type="term" value="C:nucleoplasm"/>
    <property type="evidence" value="ECO:0007669"/>
    <property type="project" value="TreeGrafter"/>
</dbReference>
<reference evidence="4 5" key="1">
    <citation type="journal article" date="2015" name="Genome Biol. Evol.">
        <title>Phylogenomic analyses indicate that early fungi evolved digesting cell walls of algal ancestors of land plants.</title>
        <authorList>
            <person name="Chang Y."/>
            <person name="Wang S."/>
            <person name="Sekimoto S."/>
            <person name="Aerts A.L."/>
            <person name="Choi C."/>
            <person name="Clum A."/>
            <person name="LaButti K.M."/>
            <person name="Lindquist E.A."/>
            <person name="Yee Ngan C."/>
            <person name="Ohm R.A."/>
            <person name="Salamov A.A."/>
            <person name="Grigoriev I.V."/>
            <person name="Spatafora J.W."/>
            <person name="Berbee M.L."/>
        </authorList>
    </citation>
    <scope>NUCLEOTIDE SEQUENCE [LARGE SCALE GENOMIC DNA]</scope>
    <source>
        <strain evidence="4 5">JEL478</strain>
    </source>
</reference>
<dbReference type="InterPro" id="IPR039742">
    <property type="entry name" value="Shq1"/>
</dbReference>
<dbReference type="PANTHER" id="PTHR12967:SF0">
    <property type="entry name" value="PROTEIN SHQ1 HOMOLOG"/>
    <property type="match status" value="1"/>
</dbReference>
<dbReference type="CDD" id="cd00298">
    <property type="entry name" value="ACD_sHsps_p23-like"/>
    <property type="match status" value="1"/>
</dbReference>
<dbReference type="EMBL" id="KQ965811">
    <property type="protein sequence ID" value="KXS10988.1"/>
    <property type="molecule type" value="Genomic_DNA"/>
</dbReference>
<keyword evidence="5" id="KW-1185">Reference proteome</keyword>
<accession>A0A139A2V7</accession>
<protein>
    <submittedName>
        <fullName evidence="4">SHQ1-domain-containing protein</fullName>
    </submittedName>
</protein>
<evidence type="ECO:0000256" key="1">
    <source>
        <dbReference type="ARBA" id="ARBA00005607"/>
    </source>
</evidence>
<comment type="similarity">
    <text evidence="1">Belongs to the SHQ1 family.</text>
</comment>
<dbReference type="GO" id="GO:0000493">
    <property type="term" value="P:box H/ACA snoRNP assembly"/>
    <property type="evidence" value="ECO:0007669"/>
    <property type="project" value="InterPro"/>
</dbReference>
<feature type="compositionally biased region" description="Acidic residues" evidence="2">
    <location>
        <begin position="128"/>
        <end position="140"/>
    </location>
</feature>
<dbReference type="PROSITE" id="PS51203">
    <property type="entry name" value="CS"/>
    <property type="match status" value="1"/>
</dbReference>
<dbReference type="GO" id="GO:0051082">
    <property type="term" value="F:unfolded protein binding"/>
    <property type="evidence" value="ECO:0007669"/>
    <property type="project" value="TreeGrafter"/>
</dbReference>
<proteinExistence type="inferred from homology"/>
<dbReference type="InterPro" id="IPR007009">
    <property type="entry name" value="Shq1_C"/>
</dbReference>
<dbReference type="PANTHER" id="PTHR12967">
    <property type="entry name" value="PROTEIN SHQ1 HOMOLOG"/>
    <property type="match status" value="1"/>
</dbReference>
<dbReference type="Gene3D" id="2.60.40.790">
    <property type="match status" value="1"/>
</dbReference>
<dbReference type="Pfam" id="PF04925">
    <property type="entry name" value="SHQ1"/>
    <property type="match status" value="1"/>
</dbReference>
<dbReference type="InterPro" id="IPR007052">
    <property type="entry name" value="CS_dom"/>
</dbReference>
<evidence type="ECO:0000259" key="3">
    <source>
        <dbReference type="PROSITE" id="PS51203"/>
    </source>
</evidence>
<evidence type="ECO:0000256" key="2">
    <source>
        <dbReference type="SAM" id="MobiDB-lite"/>
    </source>
</evidence>
<dbReference type="Proteomes" id="UP000070544">
    <property type="component" value="Unassembled WGS sequence"/>
</dbReference>
<feature type="region of interest" description="Disordered" evidence="2">
    <location>
        <begin position="101"/>
        <end position="151"/>
    </location>
</feature>
<dbReference type="Pfam" id="PF21413">
    <property type="entry name" value="SHQ1-like_CS"/>
    <property type="match status" value="1"/>
</dbReference>
<evidence type="ECO:0000313" key="5">
    <source>
        <dbReference type="Proteomes" id="UP000070544"/>
    </source>
</evidence>
<dbReference type="GO" id="GO:0005737">
    <property type="term" value="C:cytoplasm"/>
    <property type="evidence" value="ECO:0007669"/>
    <property type="project" value="TreeGrafter"/>
</dbReference>
<dbReference type="InterPro" id="IPR048696">
    <property type="entry name" value="SHQ1-like_CS"/>
</dbReference>
<feature type="domain" description="CS" evidence="3">
    <location>
        <begin position="1"/>
        <end position="91"/>
    </location>
</feature>
<sequence>MLQPKFRLSQDAHAVTLVLHVPFIRTQEIELDVSDGNIIRFHAKPYFLRIHLPGRVAEEEERHTANYDIGSGELTVRIPKECPGEDFKDLDLLTKLLVSPKSNEASSKGTPRPAIEVLGSDEVRLPDSDDEDSDDEDGSVDIDWSFPQSVPEDEKLLPQQTYGFNSAYAGVGPQLREVAFEVVECASEEIFGLPKDKRTEQRREMEDASFDEDHYIADLANEQDIAHIFEWNPPWADTSNTAIDQSGAASSDTKTSPLLADVTSQMDNLSLNSETKSEWDSTFTEKENRALTLLPKKEYILHDKRATYLSLIDILFAYCYDLRTTEGEHTVESAWTICKISSTLCWDARFPSLPSLLATSFRRSLAYPLYRSWRLSLLVLDDVRSVLKLGKRAVLKCLLDMKEVMDRHEAAYLVGRLWVDDYCVWVQSASDKRLRSLYDDVTKIRMVKSMTDWPLNDLDEIAKMDS</sequence>
<name>A0A139A2V7_GONPJ</name>
<evidence type="ECO:0000313" key="4">
    <source>
        <dbReference type="EMBL" id="KXS10988.1"/>
    </source>
</evidence>
<dbReference type="OMA" id="HNIESAW"/>
<dbReference type="OrthoDB" id="73639at2759"/>
<dbReference type="STRING" id="1344416.A0A139A2V7"/>